<accession>A0A7X5U5R8</accession>
<comment type="caution">
    <text evidence="1">The sequence shown here is derived from an EMBL/GenBank/DDBJ whole genome shotgun (WGS) entry which is preliminary data.</text>
</comment>
<organism evidence="1 2">
    <name type="scientific">Mycolicibacterium fluoranthenivorans</name>
    <dbReference type="NCBI Taxonomy" id="258505"/>
    <lineage>
        <taxon>Bacteria</taxon>
        <taxon>Bacillati</taxon>
        <taxon>Actinomycetota</taxon>
        <taxon>Actinomycetes</taxon>
        <taxon>Mycobacteriales</taxon>
        <taxon>Mycobacteriaceae</taxon>
        <taxon>Mycolicibacterium</taxon>
    </lineage>
</organism>
<keyword evidence="2" id="KW-1185">Reference proteome</keyword>
<reference evidence="1 2" key="1">
    <citation type="submission" date="2020-03" db="EMBL/GenBank/DDBJ databases">
        <title>Sequencing the genomes of 1000 actinobacteria strains.</title>
        <authorList>
            <person name="Klenk H.-P."/>
        </authorList>
    </citation>
    <scope>NUCLEOTIDE SEQUENCE [LARGE SCALE GENOMIC DNA]</scope>
    <source>
        <strain evidence="1 2">DSM 44556</strain>
    </source>
</reference>
<proteinExistence type="predicted"/>
<protein>
    <submittedName>
        <fullName evidence="1">Uncharacterized protein</fullName>
    </submittedName>
</protein>
<evidence type="ECO:0000313" key="2">
    <source>
        <dbReference type="Proteomes" id="UP000547444"/>
    </source>
</evidence>
<dbReference type="RefSeq" id="WP_167164643.1">
    <property type="nucleotide sequence ID" value="NZ_JAANOW010000005.1"/>
</dbReference>
<sequence length="101" mass="11218">MSDCHDAYLGNVRCDCGETINPGSPYVEVQPGGVLWHGNAQGGGHASNFESKRAPRTPDFRDLLRRDLLRYCKGRGLPPSEAEQRAAELLEFVEREAARFT</sequence>
<gene>
    <name evidence="1" type="ORF">FHU31_005956</name>
</gene>
<name>A0A7X5U5R8_9MYCO</name>
<evidence type="ECO:0000313" key="1">
    <source>
        <dbReference type="EMBL" id="NIH98932.1"/>
    </source>
</evidence>
<dbReference type="EMBL" id="JAANOW010000005">
    <property type="protein sequence ID" value="NIH98932.1"/>
    <property type="molecule type" value="Genomic_DNA"/>
</dbReference>
<dbReference type="Proteomes" id="UP000547444">
    <property type="component" value="Unassembled WGS sequence"/>
</dbReference>
<dbReference type="AlphaFoldDB" id="A0A7X5U5R8"/>